<dbReference type="CDD" id="cd19886">
    <property type="entry name" value="DSRM_STAU2_rpt4"/>
    <property type="match status" value="1"/>
</dbReference>
<feature type="region of interest" description="Disordered" evidence="15">
    <location>
        <begin position="606"/>
        <end position="643"/>
    </location>
</feature>
<dbReference type="GO" id="GO:0003723">
    <property type="term" value="F:RNA binding"/>
    <property type="evidence" value="ECO:0007669"/>
    <property type="project" value="UniProtKB-UniRule"/>
</dbReference>
<dbReference type="CDD" id="cd19884">
    <property type="entry name" value="DSRM_STAU2_rpt3"/>
    <property type="match status" value="1"/>
</dbReference>
<evidence type="ECO:0000256" key="12">
    <source>
        <dbReference type="ARBA" id="ARBA00024122"/>
    </source>
</evidence>
<keyword evidence="18" id="KW-1185">Reference proteome</keyword>
<feature type="domain" description="DRBM" evidence="16">
    <location>
        <begin position="43"/>
        <end position="110"/>
    </location>
</feature>
<evidence type="ECO:0000313" key="18">
    <source>
        <dbReference type="Proteomes" id="UP001623348"/>
    </source>
</evidence>
<evidence type="ECO:0000256" key="15">
    <source>
        <dbReference type="SAM" id="MobiDB-lite"/>
    </source>
</evidence>
<feature type="region of interest" description="Disordered" evidence="15">
    <location>
        <begin position="1"/>
        <end position="40"/>
    </location>
</feature>
<evidence type="ECO:0000313" key="17">
    <source>
        <dbReference type="EMBL" id="GAB0182242.1"/>
    </source>
</evidence>
<dbReference type="Gene3D" id="6.10.250.1360">
    <property type="match status" value="1"/>
</dbReference>
<evidence type="ECO:0000259" key="16">
    <source>
        <dbReference type="PROSITE" id="PS50137"/>
    </source>
</evidence>
<protein>
    <recommendedName>
        <fullName evidence="12">Double-stranded RNA-binding protein Staufen homolog 2</fullName>
    </recommendedName>
</protein>
<feature type="domain" description="DRBM" evidence="16">
    <location>
        <begin position="130"/>
        <end position="216"/>
    </location>
</feature>
<sequence>MNGSISESAASCSSPTAGLVDPAPSSNSPAPLQDNMANPKEKTPMCLVNELARFNRIQPQYKLLNERGPAHAKMFTVQLTLGEQTWEAEGSSIKKAQHAAASKALNETTLPKPTPRPPKNNVNNNPGSITPTVELNGLAMKRGEPAIYRPLDPKPIPNYRANYNFRGMYNQRYHCPVPKIFYVQLTVGNSEFFGEGKTRQAARHNAAMKALQALQNEPIPEKLPQNGETGKESEEDKDANKSEISVVFEIALKRNIPVSFEVIKESGPPHMKSFVTRVTVGEFTAEGEGNSKKLSKKRAAMAVLQELKKLPPLPVIEKPKLYFKKRPKTILKTGPEYGQGMNPISRLAQIQQAKKEKEPEYVLLSERGMPRRREFVMQVKVGNEITTGTGPNKKIAKRNAAEAMLLQLGYKASTPLQDQPEKLGENKSWNGQNVGFPEPTSNTPKGILHLSPDVYQEMEASRNKSAPGTTVSYLSSKEMSQTSSSFFSISPTTNSTATIARELLMNGTSPTAEAIGLKGISPASPCSAVQPSKQLEYLARIQGFQVHYSDRQNGKECMTSLTLSPVQMTFQGIGSSIEASHDQAALSALKQFSEQGLDPVEGAMKVENGSHEKQVKHLGEKADNKQTNSGTIAQDCKDSKAVV</sequence>
<dbReference type="InterPro" id="IPR051740">
    <property type="entry name" value="DRBM-containing_protein"/>
</dbReference>
<comment type="caution">
    <text evidence="17">The sequence shown here is derived from an EMBL/GenBank/DDBJ whole genome shotgun (WGS) entry which is preliminary data.</text>
</comment>
<keyword evidence="4" id="KW-0813">Transport</keyword>
<keyword evidence="5" id="KW-0963">Cytoplasm</keyword>
<evidence type="ECO:0000256" key="4">
    <source>
        <dbReference type="ARBA" id="ARBA00022448"/>
    </source>
</evidence>
<evidence type="ECO:0000256" key="8">
    <source>
        <dbReference type="ARBA" id="ARBA00022737"/>
    </source>
</evidence>
<dbReference type="CDD" id="cd19882">
    <property type="entry name" value="DSRM_STAU2_rpt2"/>
    <property type="match status" value="1"/>
</dbReference>
<dbReference type="AlphaFoldDB" id="A0ABC9WDC6"/>
<dbReference type="GO" id="GO:0005874">
    <property type="term" value="C:microtubule"/>
    <property type="evidence" value="ECO:0007669"/>
    <property type="project" value="UniProtKB-KW"/>
</dbReference>
<feature type="domain" description="DRBM" evidence="16">
    <location>
        <begin position="342"/>
        <end position="410"/>
    </location>
</feature>
<dbReference type="Pfam" id="PF00035">
    <property type="entry name" value="dsrm"/>
    <property type="match status" value="4"/>
</dbReference>
<evidence type="ECO:0000256" key="13">
    <source>
        <dbReference type="ARBA" id="ARBA00060168"/>
    </source>
</evidence>
<feature type="compositionally biased region" description="Basic and acidic residues" evidence="15">
    <location>
        <begin position="229"/>
        <end position="240"/>
    </location>
</feature>
<keyword evidence="11" id="KW-0539">Nucleus</keyword>
<dbReference type="SUPFAM" id="SSF54768">
    <property type="entry name" value="dsRNA-binding domain-like"/>
    <property type="match status" value="4"/>
</dbReference>
<dbReference type="Gene3D" id="3.30.160.20">
    <property type="match status" value="5"/>
</dbReference>
<feature type="region of interest" description="Disordered" evidence="15">
    <location>
        <begin position="99"/>
        <end position="129"/>
    </location>
</feature>
<evidence type="ECO:0000256" key="2">
    <source>
        <dbReference type="ARBA" id="ARBA00004496"/>
    </source>
</evidence>
<comment type="subcellular location">
    <subcellularLocation>
        <location evidence="2">Cytoplasm</location>
    </subcellularLocation>
    <subcellularLocation>
        <location evidence="1">Endoplasmic reticulum</location>
    </subcellularLocation>
    <subcellularLocation>
        <location evidence="3">Nucleus</location>
        <location evidence="3">Nucleolus</location>
    </subcellularLocation>
</comment>
<name>A0ABC9WDC6_GRUJA</name>
<evidence type="ECO:0000256" key="9">
    <source>
        <dbReference type="ARBA" id="ARBA00022824"/>
    </source>
</evidence>
<feature type="compositionally biased region" description="Basic and acidic residues" evidence="15">
    <location>
        <begin position="608"/>
        <end position="624"/>
    </location>
</feature>
<dbReference type="InterPro" id="IPR044474">
    <property type="entry name" value="STAU2_DSRM_4"/>
</dbReference>
<evidence type="ECO:0000256" key="6">
    <source>
        <dbReference type="ARBA" id="ARBA00022553"/>
    </source>
</evidence>
<keyword evidence="6" id="KW-0597">Phosphoprotein</keyword>
<feature type="domain" description="DRBM" evidence="16">
    <location>
        <begin position="242"/>
        <end position="309"/>
    </location>
</feature>
<dbReference type="InterPro" id="IPR044476">
    <property type="entry name" value="STAU2_DSRM_1"/>
</dbReference>
<dbReference type="InterPro" id="IPR044473">
    <property type="entry name" value="STAU2_DSRM_3"/>
</dbReference>
<reference evidence="17 18" key="1">
    <citation type="submission" date="2024-06" db="EMBL/GenBank/DDBJ databases">
        <title>The draft genome of Grus japonensis, version 3.</title>
        <authorList>
            <person name="Nabeshima K."/>
            <person name="Suzuki S."/>
            <person name="Onuma M."/>
        </authorList>
    </citation>
    <scope>NUCLEOTIDE SEQUENCE [LARGE SCALE GENOMIC DNA]</scope>
    <source>
        <strain evidence="17 18">451A</strain>
    </source>
</reference>
<keyword evidence="10 14" id="KW-0694">RNA-binding</keyword>
<keyword evidence="7" id="KW-0493">Microtubule</keyword>
<evidence type="ECO:0000256" key="10">
    <source>
        <dbReference type="ARBA" id="ARBA00022884"/>
    </source>
</evidence>
<dbReference type="InterPro" id="IPR032478">
    <property type="entry name" value="Staufen_C"/>
</dbReference>
<evidence type="ECO:0000256" key="1">
    <source>
        <dbReference type="ARBA" id="ARBA00004240"/>
    </source>
</evidence>
<dbReference type="GO" id="GO:0005783">
    <property type="term" value="C:endoplasmic reticulum"/>
    <property type="evidence" value="ECO:0007669"/>
    <property type="project" value="UniProtKB-SubCell"/>
</dbReference>
<dbReference type="PANTHER" id="PTHR46054:SF1">
    <property type="entry name" value="DOUBLE-STRANDED RNA-BINDING PROTEIN STAUFEN HOMOLOG 2"/>
    <property type="match status" value="1"/>
</dbReference>
<dbReference type="GO" id="GO:0005730">
    <property type="term" value="C:nucleolus"/>
    <property type="evidence" value="ECO:0007669"/>
    <property type="project" value="UniProtKB-SubCell"/>
</dbReference>
<dbReference type="SMART" id="SM00358">
    <property type="entry name" value="DSRM"/>
    <property type="match status" value="4"/>
</dbReference>
<dbReference type="InterPro" id="IPR044464">
    <property type="entry name" value="STAU2_DSRM_2"/>
</dbReference>
<proteinExistence type="predicted"/>
<dbReference type="InterPro" id="IPR014720">
    <property type="entry name" value="dsRBD_dom"/>
</dbReference>
<dbReference type="FunFam" id="3.30.160.20:FF:000024">
    <property type="entry name" value="double-stranded RNA-binding protein Staufen homolog 1 isoform X1"/>
    <property type="match status" value="1"/>
</dbReference>
<dbReference type="FunFam" id="3.30.160.20:FF:000007">
    <property type="entry name" value="Double-stranded RNA-binding protein Staufen homolog 1"/>
    <property type="match status" value="1"/>
</dbReference>
<gene>
    <name evidence="17" type="ORF">GRJ2_000689500</name>
</gene>
<dbReference type="FunFam" id="3.30.160.20:FF:000013">
    <property type="entry name" value="double-stranded RNA-binding protein Staufen homolog 2 isoform X3"/>
    <property type="match status" value="1"/>
</dbReference>
<dbReference type="Pfam" id="PF16482">
    <property type="entry name" value="Staufen_C"/>
    <property type="match status" value="1"/>
</dbReference>
<comment type="function">
    <text evidence="13">RNA-binding protein required for the microtubule-dependent transport of neuronal RNA from the cell body to the dendrite. As protein synthesis occurs within the dendrite, the localization of specific mRNAs to dendrites may be a prerequisite for neurite outgrowth and plasticity at sites distant from the cell body.</text>
</comment>
<organism evidence="17 18">
    <name type="scientific">Grus japonensis</name>
    <name type="common">Japanese crane</name>
    <name type="synonym">Red-crowned crane</name>
    <dbReference type="NCBI Taxonomy" id="30415"/>
    <lineage>
        <taxon>Eukaryota</taxon>
        <taxon>Metazoa</taxon>
        <taxon>Chordata</taxon>
        <taxon>Craniata</taxon>
        <taxon>Vertebrata</taxon>
        <taxon>Euteleostomi</taxon>
        <taxon>Archelosauria</taxon>
        <taxon>Archosauria</taxon>
        <taxon>Dinosauria</taxon>
        <taxon>Saurischia</taxon>
        <taxon>Theropoda</taxon>
        <taxon>Coelurosauria</taxon>
        <taxon>Aves</taxon>
        <taxon>Neognathae</taxon>
        <taxon>Neoaves</taxon>
        <taxon>Gruiformes</taxon>
        <taxon>Gruidae</taxon>
        <taxon>Grus</taxon>
    </lineage>
</organism>
<accession>A0ABC9WDC6</accession>
<evidence type="ECO:0000256" key="14">
    <source>
        <dbReference type="PROSITE-ProRule" id="PRU00266"/>
    </source>
</evidence>
<feature type="compositionally biased region" description="Low complexity" evidence="15">
    <location>
        <begin position="1"/>
        <end position="17"/>
    </location>
</feature>
<dbReference type="EMBL" id="BAAFJT010000002">
    <property type="protein sequence ID" value="GAB0182242.1"/>
    <property type="molecule type" value="Genomic_DNA"/>
</dbReference>
<dbReference type="FunFam" id="3.30.160.20:FF:000057">
    <property type="entry name" value="Double-stranded RNA-binding protein Staufen homolog 2"/>
    <property type="match status" value="1"/>
</dbReference>
<keyword evidence="8" id="KW-0677">Repeat</keyword>
<evidence type="ECO:0000256" key="7">
    <source>
        <dbReference type="ARBA" id="ARBA00022701"/>
    </source>
</evidence>
<dbReference type="PROSITE" id="PS50137">
    <property type="entry name" value="DS_RBD"/>
    <property type="match status" value="4"/>
</dbReference>
<evidence type="ECO:0000256" key="11">
    <source>
        <dbReference type="ARBA" id="ARBA00023242"/>
    </source>
</evidence>
<dbReference type="PANTHER" id="PTHR46054">
    <property type="entry name" value="MATERNAL EFFECT PROTEIN STAUFEN"/>
    <property type="match status" value="1"/>
</dbReference>
<dbReference type="Proteomes" id="UP001623348">
    <property type="component" value="Unassembled WGS sequence"/>
</dbReference>
<keyword evidence="9" id="KW-0256">Endoplasmic reticulum</keyword>
<evidence type="ECO:0000256" key="3">
    <source>
        <dbReference type="ARBA" id="ARBA00004604"/>
    </source>
</evidence>
<feature type="region of interest" description="Disordered" evidence="15">
    <location>
        <begin position="214"/>
        <end position="240"/>
    </location>
</feature>
<dbReference type="CDD" id="cd19888">
    <property type="entry name" value="DSRM_STAU2_rpt5"/>
    <property type="match status" value="1"/>
</dbReference>
<dbReference type="CDD" id="cd19880">
    <property type="entry name" value="DSRM_STAU2_rpt1"/>
    <property type="match status" value="1"/>
</dbReference>
<evidence type="ECO:0000256" key="5">
    <source>
        <dbReference type="ARBA" id="ARBA00022490"/>
    </source>
</evidence>